<dbReference type="AlphaFoldDB" id="A0A9Q0RFL4"/>
<keyword evidence="3" id="KW-0009">Actin-binding</keyword>
<comment type="caution">
    <text evidence="7">The sequence shown here is derived from an EMBL/GenBank/DDBJ whole genome shotgun (WGS) entry which is preliminary data.</text>
</comment>
<dbReference type="Gene3D" id="1.20.58.60">
    <property type="match status" value="2"/>
</dbReference>
<dbReference type="SUPFAM" id="SSF47576">
    <property type="entry name" value="Calponin-homology domain, CH-domain"/>
    <property type="match status" value="1"/>
</dbReference>
<feature type="domain" description="EF-hand" evidence="6">
    <location>
        <begin position="459"/>
        <end position="494"/>
    </location>
</feature>
<evidence type="ECO:0000259" key="5">
    <source>
        <dbReference type="PROSITE" id="PS50021"/>
    </source>
</evidence>
<dbReference type="PROSITE" id="PS00018">
    <property type="entry name" value="EF_HAND_1"/>
    <property type="match status" value="1"/>
</dbReference>
<dbReference type="InterPro" id="IPR036872">
    <property type="entry name" value="CH_dom_sf"/>
</dbReference>
<dbReference type="SMART" id="SM00054">
    <property type="entry name" value="EFh"/>
    <property type="match status" value="2"/>
</dbReference>
<evidence type="ECO:0000259" key="6">
    <source>
        <dbReference type="PROSITE" id="PS50222"/>
    </source>
</evidence>
<feature type="domain" description="EF-hand" evidence="6">
    <location>
        <begin position="495"/>
        <end position="530"/>
    </location>
</feature>
<feature type="domain" description="Calponin-homology (CH)" evidence="5">
    <location>
        <begin position="8"/>
        <end position="113"/>
    </location>
</feature>
<dbReference type="OMA" id="HHELEFS"/>
<dbReference type="InterPro" id="IPR001589">
    <property type="entry name" value="Actinin_actin-bd_CS"/>
</dbReference>
<evidence type="ECO:0000256" key="4">
    <source>
        <dbReference type="SAM" id="Coils"/>
    </source>
</evidence>
<reference evidence="7" key="1">
    <citation type="submission" date="2022-10" db="EMBL/GenBank/DDBJ databases">
        <title>Novel sulphate-reducing endosymbionts in the free-living metamonad Anaeramoeba.</title>
        <authorList>
            <person name="Jerlstrom-Hultqvist J."/>
            <person name="Cepicka I."/>
            <person name="Gallot-Lavallee L."/>
            <person name="Salas-Leiva D."/>
            <person name="Curtis B.A."/>
            <person name="Zahonova K."/>
            <person name="Pipaliya S."/>
            <person name="Dacks J."/>
            <person name="Roger A.J."/>
        </authorList>
    </citation>
    <scope>NUCLEOTIDE SEQUENCE</scope>
    <source>
        <strain evidence="7">BMAN</strain>
    </source>
</reference>
<dbReference type="OrthoDB" id="10017054at2759"/>
<dbReference type="Pfam" id="PF00307">
    <property type="entry name" value="CH"/>
    <property type="match status" value="2"/>
</dbReference>
<dbReference type="InterPro" id="IPR011992">
    <property type="entry name" value="EF-hand-dom_pair"/>
</dbReference>
<dbReference type="InterPro" id="IPR002048">
    <property type="entry name" value="EF_hand_dom"/>
</dbReference>
<keyword evidence="2" id="KW-0106">Calcium</keyword>
<evidence type="ECO:0000313" key="8">
    <source>
        <dbReference type="Proteomes" id="UP001149090"/>
    </source>
</evidence>
<evidence type="ECO:0000256" key="2">
    <source>
        <dbReference type="ARBA" id="ARBA00022837"/>
    </source>
</evidence>
<feature type="coiled-coil region" evidence="4">
    <location>
        <begin position="329"/>
        <end position="360"/>
    </location>
</feature>
<dbReference type="Proteomes" id="UP001149090">
    <property type="component" value="Unassembled WGS sequence"/>
</dbReference>
<dbReference type="Gene3D" id="1.10.238.10">
    <property type="entry name" value="EF-hand"/>
    <property type="match status" value="2"/>
</dbReference>
<evidence type="ECO:0000256" key="1">
    <source>
        <dbReference type="ARBA" id="ARBA00022737"/>
    </source>
</evidence>
<evidence type="ECO:0000313" key="7">
    <source>
        <dbReference type="EMBL" id="KAJ5078327.1"/>
    </source>
</evidence>
<dbReference type="SUPFAM" id="SSF46966">
    <property type="entry name" value="Spectrin repeat"/>
    <property type="match status" value="2"/>
</dbReference>
<dbReference type="CDD" id="cd00051">
    <property type="entry name" value="EFh"/>
    <property type="match status" value="1"/>
</dbReference>
<keyword evidence="4" id="KW-0175">Coiled coil</keyword>
<protein>
    <submittedName>
        <fullName evidence="7">Spectrin beta chain</fullName>
    </submittedName>
</protein>
<keyword evidence="1" id="KW-0677">Repeat</keyword>
<accession>A0A9Q0RFL4</accession>
<name>A0A9Q0RFL4_ANAIG</name>
<dbReference type="PANTHER" id="PTHR11915">
    <property type="entry name" value="SPECTRIN/FILAMIN RELATED CYTOSKELETAL PROTEIN"/>
    <property type="match status" value="1"/>
</dbReference>
<keyword evidence="8" id="KW-1185">Reference proteome</keyword>
<dbReference type="FunFam" id="1.10.418.10:FF:000006">
    <property type="entry name" value="Filamin-B isoform A"/>
    <property type="match status" value="1"/>
</dbReference>
<dbReference type="Pfam" id="PF13499">
    <property type="entry name" value="EF-hand_7"/>
    <property type="match status" value="1"/>
</dbReference>
<dbReference type="PROSITE" id="PS00019">
    <property type="entry name" value="ACTININ_1"/>
    <property type="match status" value="1"/>
</dbReference>
<dbReference type="GO" id="GO:0003779">
    <property type="term" value="F:actin binding"/>
    <property type="evidence" value="ECO:0007669"/>
    <property type="project" value="UniProtKB-KW"/>
</dbReference>
<dbReference type="PROSITE" id="PS50222">
    <property type="entry name" value="EF_HAND_2"/>
    <property type="match status" value="2"/>
</dbReference>
<dbReference type="GO" id="GO:0005509">
    <property type="term" value="F:calcium ion binding"/>
    <property type="evidence" value="ECO:0007669"/>
    <property type="project" value="InterPro"/>
</dbReference>
<dbReference type="InterPro" id="IPR018247">
    <property type="entry name" value="EF_Hand_1_Ca_BS"/>
</dbReference>
<sequence length="592" mass="68386">MSNTDWVRVQTKTFTKWCNHHLSKKGAKIEDLTSDFKSGLNLIKLLETIGETTFPKYNKNPRLRIQMIENVKIALEFIESRGVKLTAIGGEDIVDGNLKLILGTIWTVILRFQIAEIRYNDVDVKNFTWSWQDGLAFCALIHKHRPDLIDFDSLSKANKGENLQLAFDVAENELGIPKFLDVEDMVDVKPDEKAVMAYLYEYFKYFSKGLKAETAARRISKVITLVKQLNEQKAAYDERSQNFNNTINSKISELDDHSFPETIDGVKKSLDEFKAYKKDEKPQLGSEKMEIESDFNQLQTRLKVNNRNPYEPEQGLSIEDNEELWNKLEQSEQERSKALRDKLQKLNRALLDEYEQAAADFNNWVNEEKQALQGVSGDLNQQADQIRGMIEDIVANKSRLQRIEELSREVERQNLEYYTEVTFDVLANLYDQLLSYARQQLSLLENQIKVKEGAKVTQEQLKEFQTMFEHFDKDKKGGLLPYEFQGVLKSLGDELDDVETKKVFDKYDTDGNGTIDFDEFVDFMVKRTEDSDTAEQIKESWRVLSSSQPQVTETQMKTAGMKPDIVGFAVQTMPPAGDGYDFIDYTDNFLYK</sequence>
<feature type="domain" description="Calponin-homology (CH)" evidence="5">
    <location>
        <begin position="119"/>
        <end position="207"/>
    </location>
</feature>
<gene>
    <name evidence="7" type="ORF">M0811_05115</name>
</gene>
<dbReference type="PROSITE" id="PS50021">
    <property type="entry name" value="CH"/>
    <property type="match status" value="2"/>
</dbReference>
<proteinExistence type="predicted"/>
<dbReference type="SMART" id="SM01184">
    <property type="entry name" value="efhand_Ca_insen"/>
    <property type="match status" value="1"/>
</dbReference>
<organism evidence="7 8">
    <name type="scientific">Anaeramoeba ignava</name>
    <name type="common">Anaerobic marine amoeba</name>
    <dbReference type="NCBI Taxonomy" id="1746090"/>
    <lineage>
        <taxon>Eukaryota</taxon>
        <taxon>Metamonada</taxon>
        <taxon>Anaeramoebidae</taxon>
        <taxon>Anaeramoeba</taxon>
    </lineage>
</organism>
<dbReference type="SMART" id="SM00033">
    <property type="entry name" value="CH"/>
    <property type="match status" value="2"/>
</dbReference>
<dbReference type="InterPro" id="IPR001715">
    <property type="entry name" value="CH_dom"/>
</dbReference>
<dbReference type="Gene3D" id="1.10.418.10">
    <property type="entry name" value="Calponin-like domain"/>
    <property type="match status" value="2"/>
</dbReference>
<dbReference type="EMBL" id="JAPDFW010000054">
    <property type="protein sequence ID" value="KAJ5078327.1"/>
    <property type="molecule type" value="Genomic_DNA"/>
</dbReference>
<dbReference type="SUPFAM" id="SSF47473">
    <property type="entry name" value="EF-hand"/>
    <property type="match status" value="1"/>
</dbReference>
<evidence type="ECO:0000256" key="3">
    <source>
        <dbReference type="ARBA" id="ARBA00023203"/>
    </source>
</evidence>
<dbReference type="FunFam" id="1.10.238.10:FF:000178">
    <property type="entry name" value="Calmodulin-2 A"/>
    <property type="match status" value="1"/>
</dbReference>